<accession>A0A6G0Z1Q1</accession>
<keyword evidence="1" id="KW-0762">Sugar transport</keyword>
<gene>
    <name evidence="1" type="ORF">FWK35_00025567</name>
</gene>
<organism evidence="1 2">
    <name type="scientific">Aphis craccivora</name>
    <name type="common">Cowpea aphid</name>
    <dbReference type="NCBI Taxonomy" id="307492"/>
    <lineage>
        <taxon>Eukaryota</taxon>
        <taxon>Metazoa</taxon>
        <taxon>Ecdysozoa</taxon>
        <taxon>Arthropoda</taxon>
        <taxon>Hexapoda</taxon>
        <taxon>Insecta</taxon>
        <taxon>Pterygota</taxon>
        <taxon>Neoptera</taxon>
        <taxon>Paraneoptera</taxon>
        <taxon>Hemiptera</taxon>
        <taxon>Sternorrhyncha</taxon>
        <taxon>Aphidomorpha</taxon>
        <taxon>Aphidoidea</taxon>
        <taxon>Aphididae</taxon>
        <taxon>Aphidini</taxon>
        <taxon>Aphis</taxon>
        <taxon>Aphis</taxon>
    </lineage>
</organism>
<sequence>MPRPEMLYYDDEDGEGSPDSVGFIEEDHPLQLHGNRELAAQAVKLLQVPCRPGDVSFASSTTDMDVPIYIRGPSSRNLGNRVSVYFYILFMVVRAKKLIYSKRG</sequence>
<keyword evidence="2" id="KW-1185">Reference proteome</keyword>
<comment type="caution">
    <text evidence="1">The sequence shown here is derived from an EMBL/GenBank/DDBJ whole genome shotgun (WGS) entry which is preliminary data.</text>
</comment>
<name>A0A6G0Z1Q1_APHCR</name>
<dbReference type="OrthoDB" id="6611161at2759"/>
<dbReference type="EMBL" id="VUJU01001608">
    <property type="protein sequence ID" value="KAF0764544.1"/>
    <property type="molecule type" value="Genomic_DNA"/>
</dbReference>
<dbReference type="AlphaFoldDB" id="A0A6G0Z1Q1"/>
<reference evidence="1 2" key="1">
    <citation type="submission" date="2019-08" db="EMBL/GenBank/DDBJ databases">
        <title>Whole genome of Aphis craccivora.</title>
        <authorList>
            <person name="Voronova N.V."/>
            <person name="Shulinski R.S."/>
            <person name="Bandarenka Y.V."/>
            <person name="Zhorov D.G."/>
            <person name="Warner D."/>
        </authorList>
    </citation>
    <scope>NUCLEOTIDE SEQUENCE [LARGE SCALE GENOMIC DNA]</scope>
    <source>
        <strain evidence="1">180601</strain>
        <tissue evidence="1">Whole Body</tissue>
    </source>
</reference>
<protein>
    <submittedName>
        <fullName evidence="1">Solute carrier family 2, facilitated glucose transporter member 1-like isoform X1</fullName>
    </submittedName>
</protein>
<keyword evidence="1" id="KW-0813">Transport</keyword>
<evidence type="ECO:0000313" key="2">
    <source>
        <dbReference type="Proteomes" id="UP000478052"/>
    </source>
</evidence>
<dbReference type="Proteomes" id="UP000478052">
    <property type="component" value="Unassembled WGS sequence"/>
</dbReference>
<proteinExistence type="predicted"/>
<evidence type="ECO:0000313" key="1">
    <source>
        <dbReference type="EMBL" id="KAF0764544.1"/>
    </source>
</evidence>